<evidence type="ECO:0000313" key="6">
    <source>
        <dbReference type="EMBL" id="KAK3353898.1"/>
    </source>
</evidence>
<organism evidence="6 7">
    <name type="scientific">Lasiosphaeria hispida</name>
    <dbReference type="NCBI Taxonomy" id="260671"/>
    <lineage>
        <taxon>Eukaryota</taxon>
        <taxon>Fungi</taxon>
        <taxon>Dikarya</taxon>
        <taxon>Ascomycota</taxon>
        <taxon>Pezizomycotina</taxon>
        <taxon>Sordariomycetes</taxon>
        <taxon>Sordariomycetidae</taxon>
        <taxon>Sordariales</taxon>
        <taxon>Lasiosphaeriaceae</taxon>
        <taxon>Lasiosphaeria</taxon>
    </lineage>
</organism>
<feature type="repeat" description="ANK" evidence="3">
    <location>
        <begin position="779"/>
        <end position="807"/>
    </location>
</feature>
<dbReference type="Pfam" id="PF12796">
    <property type="entry name" value="Ank_2"/>
    <property type="match status" value="2"/>
</dbReference>
<feature type="repeat" description="ANK" evidence="3">
    <location>
        <begin position="195"/>
        <end position="227"/>
    </location>
</feature>
<reference evidence="6" key="1">
    <citation type="journal article" date="2023" name="Mol. Phylogenet. Evol.">
        <title>Genome-scale phylogeny and comparative genomics of the fungal order Sordariales.</title>
        <authorList>
            <person name="Hensen N."/>
            <person name="Bonometti L."/>
            <person name="Westerberg I."/>
            <person name="Brannstrom I.O."/>
            <person name="Guillou S."/>
            <person name="Cros-Aarteil S."/>
            <person name="Calhoun S."/>
            <person name="Haridas S."/>
            <person name="Kuo A."/>
            <person name="Mondo S."/>
            <person name="Pangilinan J."/>
            <person name="Riley R."/>
            <person name="LaButti K."/>
            <person name="Andreopoulos B."/>
            <person name="Lipzen A."/>
            <person name="Chen C."/>
            <person name="Yan M."/>
            <person name="Daum C."/>
            <person name="Ng V."/>
            <person name="Clum A."/>
            <person name="Steindorff A."/>
            <person name="Ohm R.A."/>
            <person name="Martin F."/>
            <person name="Silar P."/>
            <person name="Natvig D.O."/>
            <person name="Lalanne C."/>
            <person name="Gautier V."/>
            <person name="Ament-Velasquez S.L."/>
            <person name="Kruys A."/>
            <person name="Hutchinson M.I."/>
            <person name="Powell A.J."/>
            <person name="Barry K."/>
            <person name="Miller A.N."/>
            <person name="Grigoriev I.V."/>
            <person name="Debuchy R."/>
            <person name="Gladieux P."/>
            <person name="Hiltunen Thoren M."/>
            <person name="Johannesson H."/>
        </authorList>
    </citation>
    <scope>NUCLEOTIDE SEQUENCE</scope>
    <source>
        <strain evidence="6">CBS 955.72</strain>
    </source>
</reference>
<dbReference type="PROSITE" id="PS50297">
    <property type="entry name" value="ANK_REP_REGION"/>
    <property type="match status" value="4"/>
</dbReference>
<feature type="repeat" description="ANK" evidence="3">
    <location>
        <begin position="451"/>
        <end position="483"/>
    </location>
</feature>
<accession>A0AAJ0HJK3</accession>
<feature type="region of interest" description="Disordered" evidence="4">
    <location>
        <begin position="1"/>
        <end position="20"/>
    </location>
</feature>
<feature type="repeat" description="ANK" evidence="3">
    <location>
        <begin position="358"/>
        <end position="390"/>
    </location>
</feature>
<evidence type="ECO:0000256" key="3">
    <source>
        <dbReference type="PROSITE-ProRule" id="PRU00023"/>
    </source>
</evidence>
<dbReference type="SMART" id="SM00248">
    <property type="entry name" value="ANK"/>
    <property type="match status" value="14"/>
</dbReference>
<dbReference type="Pfam" id="PF00023">
    <property type="entry name" value="Ank"/>
    <property type="match status" value="2"/>
</dbReference>
<dbReference type="EMBL" id="JAUIQD010000004">
    <property type="protein sequence ID" value="KAK3353898.1"/>
    <property type="molecule type" value="Genomic_DNA"/>
</dbReference>
<evidence type="ECO:0000256" key="1">
    <source>
        <dbReference type="ARBA" id="ARBA00022737"/>
    </source>
</evidence>
<feature type="compositionally biased region" description="Low complexity" evidence="4">
    <location>
        <begin position="1"/>
        <end position="13"/>
    </location>
</feature>
<dbReference type="PANTHER" id="PTHR24173">
    <property type="entry name" value="ANKYRIN REPEAT CONTAINING"/>
    <property type="match status" value="1"/>
</dbReference>
<evidence type="ECO:0000313" key="7">
    <source>
        <dbReference type="Proteomes" id="UP001275084"/>
    </source>
</evidence>
<dbReference type="InterPro" id="IPR036770">
    <property type="entry name" value="Ankyrin_rpt-contain_sf"/>
</dbReference>
<dbReference type="PANTHER" id="PTHR24173:SF74">
    <property type="entry name" value="ANKYRIN REPEAT DOMAIN-CONTAINING PROTEIN 16"/>
    <property type="match status" value="1"/>
</dbReference>
<dbReference type="PROSITE" id="PS50181">
    <property type="entry name" value="FBOX"/>
    <property type="match status" value="1"/>
</dbReference>
<proteinExistence type="predicted"/>
<name>A0AAJ0HJK3_9PEZI</name>
<keyword evidence="2 3" id="KW-0040">ANK repeat</keyword>
<gene>
    <name evidence="6" type="ORF">B0T25DRAFT_545612</name>
</gene>
<sequence length="903" mass="100093">MAFHSSRAAQQRSAAEHHSNSNSIAVANAVSHPTASIASSMSMRTAEKSSGKLRSRARSATTKTLLLLERRPSRRLRTKLERSTPILNLPTEIVVLVTGLLSLKDQLAFSRTNRHLYHIVNSVIYEDNVKHAGASSLFWGAVNGRLGTLKHALQAGADLDGIAPIKGKNSDAADGDATDVVVSPADTHPNTPLLPWATPLHLAAKNGHRDIVNWLLDNGVNINAPSFRVCDCQALKPGRHPLRRLAEWPRWRALHTALCHEERSVAELLIFRGASLQLDATPDHNHTALHSAAANGLVPVVKLLALDVNLNINERDASENTALHYVANLWAARESAEIRDTITKLLALGADLEALNENGHTPLLNACYRGNYAVAHRLVSIGANPEPHSYIPNFRDFRPLYYCLLPRSEFFDLDDAPIKHDDFEGNRVSLIKILIESGADVEARFNQRGFHSVTALMLACELAEPRAVAALIQGGAVVNAQDRHGRTPLFYACSVRVEHRGEVPEIATFLIRHGARIDLEEDPNNSPLDWAIKQVRWGDSIVLEVMLKAAGKVNLTHPKLRAALRRCASSGNHKALKALLQFGDRTYGVTEEQVKEYMDLTIKQHDPWNQRDTFNTLMDFGRVIDSNEVLLLKTIMQKNRDLSLAVLERGVSVCDSRFYGGQTYLHLACQWGDVEVVKALLERAADVDVFDNELRTPLSIAVIENAKIVAELLMKEVADPHLLPPDDLLKTLYNEDEDEWRFVKRRYLSAFELAIREDRVVILTNMLSHYELPEISPGSRYTYLHRACENPNTEVLKLLLDKGADANGGKGCPNPPVVSLLRHVWTKPSVPDTGTGALQAAKLLFKHMATPTTAMDILREILLYEGKDVHKLMVGALVKRELAVIVERDAEGNVTIDVIGDDD</sequence>
<dbReference type="PRINTS" id="PR01415">
    <property type="entry name" value="ANKYRIN"/>
</dbReference>
<keyword evidence="7" id="KW-1185">Reference proteome</keyword>
<dbReference type="Pfam" id="PF13606">
    <property type="entry name" value="Ank_3"/>
    <property type="match status" value="1"/>
</dbReference>
<dbReference type="InterPro" id="IPR002110">
    <property type="entry name" value="Ankyrin_rpt"/>
</dbReference>
<comment type="caution">
    <text evidence="6">The sequence shown here is derived from an EMBL/GenBank/DDBJ whole genome shotgun (WGS) entry which is preliminary data.</text>
</comment>
<dbReference type="InterPro" id="IPR036047">
    <property type="entry name" value="F-box-like_dom_sf"/>
</dbReference>
<evidence type="ECO:0000259" key="5">
    <source>
        <dbReference type="PROSITE" id="PS50181"/>
    </source>
</evidence>
<dbReference type="SUPFAM" id="SSF48403">
    <property type="entry name" value="Ankyrin repeat"/>
    <property type="match status" value="3"/>
</dbReference>
<dbReference type="Gene3D" id="1.25.40.20">
    <property type="entry name" value="Ankyrin repeat-containing domain"/>
    <property type="match status" value="4"/>
</dbReference>
<reference evidence="6" key="2">
    <citation type="submission" date="2023-06" db="EMBL/GenBank/DDBJ databases">
        <authorList>
            <consortium name="Lawrence Berkeley National Laboratory"/>
            <person name="Haridas S."/>
            <person name="Hensen N."/>
            <person name="Bonometti L."/>
            <person name="Westerberg I."/>
            <person name="Brannstrom I.O."/>
            <person name="Guillou S."/>
            <person name="Cros-Aarteil S."/>
            <person name="Calhoun S."/>
            <person name="Kuo A."/>
            <person name="Mondo S."/>
            <person name="Pangilinan J."/>
            <person name="Riley R."/>
            <person name="Labutti K."/>
            <person name="Andreopoulos B."/>
            <person name="Lipzen A."/>
            <person name="Chen C."/>
            <person name="Yanf M."/>
            <person name="Daum C."/>
            <person name="Ng V."/>
            <person name="Clum A."/>
            <person name="Steindorff A."/>
            <person name="Ohm R."/>
            <person name="Martin F."/>
            <person name="Silar P."/>
            <person name="Natvig D."/>
            <person name="Lalanne C."/>
            <person name="Gautier V."/>
            <person name="Ament-Velasquez S.L."/>
            <person name="Kruys A."/>
            <person name="Hutchinson M.I."/>
            <person name="Powell A.J."/>
            <person name="Barry K."/>
            <person name="Miller A.N."/>
            <person name="Grigoriev I.V."/>
            <person name="Debuchy R."/>
            <person name="Gladieux P."/>
            <person name="Thoren M.H."/>
            <person name="Johannesson H."/>
        </authorList>
    </citation>
    <scope>NUCLEOTIDE SEQUENCE</scope>
    <source>
        <strain evidence="6">CBS 955.72</strain>
    </source>
</reference>
<evidence type="ECO:0000256" key="4">
    <source>
        <dbReference type="SAM" id="MobiDB-lite"/>
    </source>
</evidence>
<feature type="domain" description="F-box" evidence="5">
    <location>
        <begin position="83"/>
        <end position="128"/>
    </location>
</feature>
<dbReference type="SUPFAM" id="SSF81383">
    <property type="entry name" value="F-box domain"/>
    <property type="match status" value="1"/>
</dbReference>
<dbReference type="PROSITE" id="PS50088">
    <property type="entry name" value="ANK_REPEAT"/>
    <property type="match status" value="5"/>
</dbReference>
<feature type="region of interest" description="Disordered" evidence="4">
    <location>
        <begin position="37"/>
        <end position="59"/>
    </location>
</feature>
<evidence type="ECO:0000256" key="2">
    <source>
        <dbReference type="ARBA" id="ARBA00023043"/>
    </source>
</evidence>
<dbReference type="InterPro" id="IPR001810">
    <property type="entry name" value="F-box_dom"/>
</dbReference>
<keyword evidence="1" id="KW-0677">Repeat</keyword>
<dbReference type="AlphaFoldDB" id="A0AAJ0HJK3"/>
<feature type="repeat" description="ANK" evidence="3">
    <location>
        <begin position="660"/>
        <end position="692"/>
    </location>
</feature>
<dbReference type="CDD" id="cd09917">
    <property type="entry name" value="F-box_SF"/>
    <property type="match status" value="1"/>
</dbReference>
<dbReference type="Proteomes" id="UP001275084">
    <property type="component" value="Unassembled WGS sequence"/>
</dbReference>
<protein>
    <submittedName>
        <fullName evidence="6">Ankyrin repeat-containing domain protein</fullName>
    </submittedName>
</protein>
<dbReference type="Pfam" id="PF00646">
    <property type="entry name" value="F-box"/>
    <property type="match status" value="1"/>
</dbReference>